<protein>
    <submittedName>
        <fullName evidence="1">Uncharacterized protein</fullName>
    </submittedName>
</protein>
<evidence type="ECO:0000313" key="1">
    <source>
        <dbReference type="EMBL" id="SPD19296.1"/>
    </source>
</evidence>
<name>A0A2N9HZL9_FAGSY</name>
<accession>A0A2N9HZL9</accession>
<reference evidence="1" key="1">
    <citation type="submission" date="2018-02" db="EMBL/GenBank/DDBJ databases">
        <authorList>
            <person name="Cohen D.B."/>
            <person name="Kent A.D."/>
        </authorList>
    </citation>
    <scope>NUCLEOTIDE SEQUENCE</scope>
</reference>
<proteinExistence type="predicted"/>
<gene>
    <name evidence="1" type="ORF">FSB_LOCUS47178</name>
</gene>
<dbReference type="EMBL" id="OIVN01004791">
    <property type="protein sequence ID" value="SPD19296.1"/>
    <property type="molecule type" value="Genomic_DNA"/>
</dbReference>
<sequence length="73" mass="8591">MMHDEVRLKVKLGSVRLKTKLGLVRSKSKLREVRLRLWQCISDLHHLRTWWCFFAGNSLREIGGCGSKLWVVK</sequence>
<dbReference type="AlphaFoldDB" id="A0A2N9HZL9"/>
<organism evidence="1">
    <name type="scientific">Fagus sylvatica</name>
    <name type="common">Beechnut</name>
    <dbReference type="NCBI Taxonomy" id="28930"/>
    <lineage>
        <taxon>Eukaryota</taxon>
        <taxon>Viridiplantae</taxon>
        <taxon>Streptophyta</taxon>
        <taxon>Embryophyta</taxon>
        <taxon>Tracheophyta</taxon>
        <taxon>Spermatophyta</taxon>
        <taxon>Magnoliopsida</taxon>
        <taxon>eudicotyledons</taxon>
        <taxon>Gunneridae</taxon>
        <taxon>Pentapetalae</taxon>
        <taxon>rosids</taxon>
        <taxon>fabids</taxon>
        <taxon>Fagales</taxon>
        <taxon>Fagaceae</taxon>
        <taxon>Fagus</taxon>
    </lineage>
</organism>